<protein>
    <submittedName>
        <fullName evidence="1">E3 ubiquitin-protein ligase rad18, variant 2</fullName>
        <ecNumber evidence="1">2.3.2.27</ecNumber>
    </submittedName>
</protein>
<dbReference type="EMBL" id="QTSX02007128">
    <property type="protein sequence ID" value="KAJ9050991.1"/>
    <property type="molecule type" value="Genomic_DNA"/>
</dbReference>
<dbReference type="EC" id="2.3.2.27" evidence="1"/>
<reference evidence="1" key="1">
    <citation type="submission" date="2022-04" db="EMBL/GenBank/DDBJ databases">
        <title>Genome of the entomopathogenic fungus Entomophthora muscae.</title>
        <authorList>
            <person name="Elya C."/>
            <person name="Lovett B.R."/>
            <person name="Lee E."/>
            <person name="Macias A.M."/>
            <person name="Hajek A.E."/>
            <person name="De Bivort B.L."/>
            <person name="Kasson M.T."/>
            <person name="De Fine Licht H.H."/>
            <person name="Stajich J.E."/>
        </authorList>
    </citation>
    <scope>NUCLEOTIDE SEQUENCE</scope>
    <source>
        <strain evidence="1">Berkeley</strain>
    </source>
</reference>
<keyword evidence="1" id="KW-0012">Acyltransferase</keyword>
<gene>
    <name evidence="1" type="primary">RAD18_1</name>
    <name evidence="1" type="ORF">DSO57_1009075</name>
</gene>
<keyword evidence="2" id="KW-1185">Reference proteome</keyword>
<sequence>MDKFIRASSSQEKDFGLEIKLDWPEEHSFLGKLEDLIICGICKEFYHAPMSAPCGHTFCSKCFRLALAAQQTTQKDCPLCHSYMEEADLRKNIPLEAITTEFQAGRKKLKDSLESLKHHVGSVCLIASPGKSSSLPRTSSTLKKPSHISCPLCNQTDFGGIDPNVHISSCSSQEPEKNTSINPIPSTLKRASSTGSCSNSSTKRPNYMTKPIYDVMPDKQLKKLLKDLGLSTTGEKSVLQRRHAHYITLHNANCDISAPKPSSALKRELEAWERIHLDKKKSAFCSTANVNIKDEEYLARHNRTHRNDIKKLVERARPKRKASSNNPDVIEIDSEPTEAVASNAKKQTLSQPSVDPMIDFPIYTEDLDGLDLTMQ</sequence>
<proteinExistence type="predicted"/>
<evidence type="ECO:0000313" key="2">
    <source>
        <dbReference type="Proteomes" id="UP001165960"/>
    </source>
</evidence>
<keyword evidence="1" id="KW-0808">Transferase</keyword>
<accession>A0ACC2RLS8</accession>
<organism evidence="1 2">
    <name type="scientific">Entomophthora muscae</name>
    <dbReference type="NCBI Taxonomy" id="34485"/>
    <lineage>
        <taxon>Eukaryota</taxon>
        <taxon>Fungi</taxon>
        <taxon>Fungi incertae sedis</taxon>
        <taxon>Zoopagomycota</taxon>
        <taxon>Entomophthoromycotina</taxon>
        <taxon>Entomophthoromycetes</taxon>
        <taxon>Entomophthorales</taxon>
        <taxon>Entomophthoraceae</taxon>
        <taxon>Entomophthora</taxon>
    </lineage>
</organism>
<comment type="caution">
    <text evidence="1">The sequence shown here is derived from an EMBL/GenBank/DDBJ whole genome shotgun (WGS) entry which is preliminary data.</text>
</comment>
<evidence type="ECO:0000313" key="1">
    <source>
        <dbReference type="EMBL" id="KAJ9050991.1"/>
    </source>
</evidence>
<name>A0ACC2RLS8_9FUNG</name>
<dbReference type="Proteomes" id="UP001165960">
    <property type="component" value="Unassembled WGS sequence"/>
</dbReference>